<keyword evidence="3" id="KW-1185">Reference proteome</keyword>
<accession>N1VQK2</accession>
<proteinExistence type="predicted"/>
<organism evidence="2 3">
    <name type="scientific">Leptospira terpstrae serovar Hualin str. LT 11-33 = ATCC 700639</name>
    <dbReference type="NCBI Taxonomy" id="1257025"/>
    <lineage>
        <taxon>Bacteria</taxon>
        <taxon>Pseudomonadati</taxon>
        <taxon>Spirochaetota</taxon>
        <taxon>Spirochaetia</taxon>
        <taxon>Leptospirales</taxon>
        <taxon>Leptospiraceae</taxon>
        <taxon>Leptospira</taxon>
    </lineage>
</organism>
<comment type="caution">
    <text evidence="2">The sequence shown here is derived from an EMBL/GenBank/DDBJ whole genome shotgun (WGS) entry which is preliminary data.</text>
</comment>
<dbReference type="EMBL" id="AOGW02000009">
    <property type="protein sequence ID" value="EMY61989.1"/>
    <property type="molecule type" value="Genomic_DNA"/>
</dbReference>
<dbReference type="Proteomes" id="UP000012371">
    <property type="component" value="Unassembled WGS sequence"/>
</dbReference>
<name>N1VQK2_9LEPT</name>
<dbReference type="AlphaFoldDB" id="N1VQK2"/>
<evidence type="ECO:0000256" key="1">
    <source>
        <dbReference type="SAM" id="MobiDB-lite"/>
    </source>
</evidence>
<gene>
    <name evidence="2" type="ORF">LEP1GSC203_3856</name>
</gene>
<sequence>MINIEKDEPKKKENEDPKSCKKCGASNVELYQYDMCKDCLSDEFKKMKIDLKEAKVFHYV</sequence>
<feature type="region of interest" description="Disordered" evidence="1">
    <location>
        <begin position="1"/>
        <end position="21"/>
    </location>
</feature>
<feature type="compositionally biased region" description="Basic and acidic residues" evidence="1">
    <location>
        <begin position="1"/>
        <end position="19"/>
    </location>
</feature>
<protein>
    <submittedName>
        <fullName evidence="2">Uncharacterized protein</fullName>
    </submittedName>
</protein>
<reference evidence="2" key="1">
    <citation type="submission" date="2013-03" db="EMBL/GenBank/DDBJ databases">
        <authorList>
            <person name="Harkins D.M."/>
            <person name="Durkin A.S."/>
            <person name="Brinkac L.M."/>
            <person name="Haft D.H."/>
            <person name="Selengut J.D."/>
            <person name="Sanka R."/>
            <person name="DePew J."/>
            <person name="Purushe J."/>
            <person name="Hartskeerl R.A."/>
            <person name="Ahmed A."/>
            <person name="van der Linden H."/>
            <person name="Goris M.G.A."/>
            <person name="Vinetz J.M."/>
            <person name="Sutton G.G."/>
            <person name="Nierman W.C."/>
            <person name="Fouts D.E."/>
        </authorList>
    </citation>
    <scope>NUCLEOTIDE SEQUENCE [LARGE SCALE GENOMIC DNA]</scope>
    <source>
        <strain evidence="2">LT 11-33</strain>
    </source>
</reference>
<evidence type="ECO:0000313" key="3">
    <source>
        <dbReference type="Proteomes" id="UP000012371"/>
    </source>
</evidence>
<evidence type="ECO:0000313" key="2">
    <source>
        <dbReference type="EMBL" id="EMY61989.1"/>
    </source>
</evidence>
<dbReference type="STRING" id="1257025.LEP1GSC203_3856"/>